<protein>
    <recommendedName>
        <fullName evidence="3">Helix-turn-helix domain-containing protein</fullName>
    </recommendedName>
</protein>
<dbReference type="EMBL" id="CP007031">
    <property type="protein sequence ID" value="AHF05512.1"/>
    <property type="molecule type" value="Genomic_DNA"/>
</dbReference>
<dbReference type="KEGG" id="mpur:MARPU_09565"/>
<sequence>MTFAELAEILHRELGADADRVLTLICHECAGESLYIPRRARRPEILPHDTPQTLQARYQVSRATAYSWVNNWRR</sequence>
<gene>
    <name evidence="1" type="ORF">MARPU_09565</name>
</gene>
<dbReference type="Proteomes" id="UP000005275">
    <property type="component" value="Chromosome"/>
</dbReference>
<dbReference type="AlphaFoldDB" id="W0E434"/>
<reference evidence="1 2" key="1">
    <citation type="submission" date="2013-12" db="EMBL/GenBank/DDBJ databases">
        <authorList>
            <consortium name="DOE Joint Genome Institute"/>
            <person name="Bryant D.A."/>
            <person name="Huntemann M."/>
            <person name="Han J."/>
            <person name="Chen A."/>
            <person name="Kyrpides N."/>
            <person name="Mavromatis K."/>
            <person name="Markowitz V."/>
            <person name="Palaniappan K."/>
            <person name="Ivanova N."/>
            <person name="Schaumberg A."/>
            <person name="Pati A."/>
            <person name="Liolios K."/>
            <person name="Nordberg H.P."/>
            <person name="Cantor M.N."/>
            <person name="Hua S.X."/>
            <person name="Woyke T."/>
        </authorList>
    </citation>
    <scope>NUCLEOTIDE SEQUENCE [LARGE SCALE GENOMIC DNA]</scope>
    <source>
        <strain evidence="1 2">984</strain>
    </source>
</reference>
<organism evidence="1 2">
    <name type="scientific">Marichromatium purpuratum 984</name>
    <dbReference type="NCBI Taxonomy" id="765910"/>
    <lineage>
        <taxon>Bacteria</taxon>
        <taxon>Pseudomonadati</taxon>
        <taxon>Pseudomonadota</taxon>
        <taxon>Gammaproteobacteria</taxon>
        <taxon>Chromatiales</taxon>
        <taxon>Chromatiaceae</taxon>
        <taxon>Marichromatium</taxon>
    </lineage>
</organism>
<evidence type="ECO:0000313" key="1">
    <source>
        <dbReference type="EMBL" id="AHF05512.1"/>
    </source>
</evidence>
<evidence type="ECO:0000313" key="2">
    <source>
        <dbReference type="Proteomes" id="UP000005275"/>
    </source>
</evidence>
<evidence type="ECO:0008006" key="3">
    <source>
        <dbReference type="Google" id="ProtNLM"/>
    </source>
</evidence>
<proteinExistence type="predicted"/>
<accession>W0E434</accession>
<keyword evidence="2" id="KW-1185">Reference proteome</keyword>
<dbReference type="RefSeq" id="WP_005225033.1">
    <property type="nucleotide sequence ID" value="NZ_CP007031.1"/>
</dbReference>
<name>W0E434_MARPU</name>
<dbReference type="STRING" id="765910.MARPU_09565"/>
<dbReference type="HOGENOM" id="CLU_2683528_0_0_6"/>